<proteinExistence type="predicted"/>
<evidence type="ECO:0000313" key="4">
    <source>
        <dbReference type="Proteomes" id="UP000039046"/>
    </source>
</evidence>
<evidence type="ECO:0000256" key="2">
    <source>
        <dbReference type="SAM" id="MobiDB-lite"/>
    </source>
</evidence>
<name>A0A0A1T2T3_9HYPO</name>
<keyword evidence="4" id="KW-1185">Reference proteome</keyword>
<dbReference type="Proteomes" id="UP000039046">
    <property type="component" value="Unassembled WGS sequence"/>
</dbReference>
<dbReference type="AlphaFoldDB" id="A0A0A1T2T3"/>
<gene>
    <name evidence="3" type="ORF">VHEMI00743</name>
</gene>
<keyword evidence="1" id="KW-0175">Coiled coil</keyword>
<evidence type="ECO:0000313" key="3">
    <source>
        <dbReference type="EMBL" id="CEJ80567.1"/>
    </source>
</evidence>
<evidence type="ECO:0000256" key="1">
    <source>
        <dbReference type="SAM" id="Coils"/>
    </source>
</evidence>
<accession>A0A0A1T2T3</accession>
<dbReference type="HOGENOM" id="CLU_1074370_0_0_1"/>
<protein>
    <submittedName>
        <fullName evidence="3">Uncharacterized protein</fullName>
    </submittedName>
</protein>
<feature type="region of interest" description="Disordered" evidence="2">
    <location>
        <begin position="1"/>
        <end position="25"/>
    </location>
</feature>
<dbReference type="EMBL" id="CDHN01000001">
    <property type="protein sequence ID" value="CEJ80567.1"/>
    <property type="molecule type" value="Genomic_DNA"/>
</dbReference>
<feature type="coiled-coil region" evidence="1">
    <location>
        <begin position="216"/>
        <end position="247"/>
    </location>
</feature>
<reference evidence="3 4" key="1">
    <citation type="journal article" date="2015" name="Genome Announc.">
        <title>Draft Genome Sequence and Gene Annotation of the Entomopathogenic Fungus Verticillium hemipterigenum.</title>
        <authorList>
            <person name="Horn F."/>
            <person name="Habel A."/>
            <person name="Scharf D.H."/>
            <person name="Dworschak J."/>
            <person name="Brakhage A.A."/>
            <person name="Guthke R."/>
            <person name="Hertweck C."/>
            <person name="Linde J."/>
        </authorList>
    </citation>
    <scope>NUCLEOTIDE SEQUENCE [LARGE SCALE GENOMIC DNA]</scope>
</reference>
<organism evidence="3 4">
    <name type="scientific">[Torrubiella] hemipterigena</name>
    <dbReference type="NCBI Taxonomy" id="1531966"/>
    <lineage>
        <taxon>Eukaryota</taxon>
        <taxon>Fungi</taxon>
        <taxon>Dikarya</taxon>
        <taxon>Ascomycota</taxon>
        <taxon>Pezizomycotina</taxon>
        <taxon>Sordariomycetes</taxon>
        <taxon>Hypocreomycetidae</taxon>
        <taxon>Hypocreales</taxon>
        <taxon>Clavicipitaceae</taxon>
        <taxon>Clavicipitaceae incertae sedis</taxon>
        <taxon>'Torrubiella' clade</taxon>
    </lineage>
</organism>
<sequence length="259" mass="29135">MGQPRRKRNQRVSHESDDTPLFENENAATESFRERLHNLCQTSQLQESSMPVVAGEVQLQFRGAIDPPSTMQQYSRNHAAVRFQNKKSLFDLADAFSAAGVELRSAALNNLGESEQVIQKRIDAYDCDVTNAIVAKEKVDGYASNPLSSILCEGDSSATATIETHLLNLQRTLQEGERSLQTLQDQWNECAVAEVEARRSLALSDAENDGKDTMDLDELLHEVNEAEQNALKEIENEETKYREKIQEATLFMMHSIMDE</sequence>
<feature type="compositionally biased region" description="Basic residues" evidence="2">
    <location>
        <begin position="1"/>
        <end position="11"/>
    </location>
</feature>